<dbReference type="GO" id="GO:0047617">
    <property type="term" value="F:fatty acyl-CoA hydrolase activity"/>
    <property type="evidence" value="ECO:0007669"/>
    <property type="project" value="InterPro"/>
</dbReference>
<dbReference type="GO" id="GO:0006637">
    <property type="term" value="P:acyl-CoA metabolic process"/>
    <property type="evidence" value="ECO:0007669"/>
    <property type="project" value="InterPro"/>
</dbReference>
<comment type="caution">
    <text evidence="3">The sequence shown here is derived from an EMBL/GenBank/DDBJ whole genome shotgun (WGS) entry which is preliminary data.</text>
</comment>
<feature type="domain" description="Acyl-CoA thioesterase-like C-terminal" evidence="2">
    <location>
        <begin position="228"/>
        <end position="358"/>
    </location>
</feature>
<dbReference type="OMA" id="DMTGTFI"/>
<dbReference type="HOGENOM" id="CLU_051867_1_0_1"/>
<dbReference type="PANTHER" id="PTHR11066">
    <property type="entry name" value="ACYL-COA THIOESTERASE"/>
    <property type="match status" value="1"/>
</dbReference>
<dbReference type="eggNOG" id="KOG3016">
    <property type="taxonomic scope" value="Eukaryota"/>
</dbReference>
<evidence type="ECO:0000256" key="1">
    <source>
        <dbReference type="ARBA" id="ARBA00006538"/>
    </source>
</evidence>
<dbReference type="InterPro" id="IPR029069">
    <property type="entry name" value="HotDog_dom_sf"/>
</dbReference>
<organism evidence="3 4">
    <name type="scientific">Colletotrichum sublineola</name>
    <name type="common">Sorghum anthracnose fungus</name>
    <dbReference type="NCBI Taxonomy" id="1173701"/>
    <lineage>
        <taxon>Eukaryota</taxon>
        <taxon>Fungi</taxon>
        <taxon>Dikarya</taxon>
        <taxon>Ascomycota</taxon>
        <taxon>Pezizomycotina</taxon>
        <taxon>Sordariomycetes</taxon>
        <taxon>Hypocreomycetidae</taxon>
        <taxon>Glomerellales</taxon>
        <taxon>Glomerellaceae</taxon>
        <taxon>Colletotrichum</taxon>
        <taxon>Colletotrichum graminicola species complex</taxon>
    </lineage>
</organism>
<evidence type="ECO:0000313" key="4">
    <source>
        <dbReference type="Proteomes" id="UP000027238"/>
    </source>
</evidence>
<dbReference type="EMBL" id="JMSE01001414">
    <property type="protein sequence ID" value="KDN61414.1"/>
    <property type="molecule type" value="Genomic_DNA"/>
</dbReference>
<proteinExistence type="inferred from homology"/>
<dbReference type="OrthoDB" id="68328at2759"/>
<accession>A0A066X149</accession>
<dbReference type="STRING" id="1173701.A0A066X149"/>
<dbReference type="AlphaFoldDB" id="A0A066X149"/>
<dbReference type="GO" id="GO:0009062">
    <property type="term" value="P:fatty acid catabolic process"/>
    <property type="evidence" value="ECO:0007669"/>
    <property type="project" value="TreeGrafter"/>
</dbReference>
<dbReference type="InterPro" id="IPR049450">
    <property type="entry name" value="ACOT8-like_C"/>
</dbReference>
<dbReference type="InterPro" id="IPR003703">
    <property type="entry name" value="Acyl_CoA_thio"/>
</dbReference>
<dbReference type="GO" id="GO:0005782">
    <property type="term" value="C:peroxisomal matrix"/>
    <property type="evidence" value="ECO:0007669"/>
    <property type="project" value="UniProtKB-SubCell"/>
</dbReference>
<dbReference type="Pfam" id="PF20789">
    <property type="entry name" value="4HBT_3C"/>
    <property type="match status" value="1"/>
</dbReference>
<evidence type="ECO:0000259" key="2">
    <source>
        <dbReference type="Pfam" id="PF20789"/>
    </source>
</evidence>
<dbReference type="Proteomes" id="UP000027238">
    <property type="component" value="Unassembled WGS sequence"/>
</dbReference>
<reference evidence="4" key="1">
    <citation type="journal article" date="2014" name="Genome Announc.">
        <title>Draft genome sequence of Colletotrichum sublineola, a destructive pathogen of cultivated sorghum.</title>
        <authorList>
            <person name="Baroncelli R."/>
            <person name="Sanz-Martin J.M."/>
            <person name="Rech G.E."/>
            <person name="Sukno S.A."/>
            <person name="Thon M.R."/>
        </authorList>
    </citation>
    <scope>NUCLEOTIDE SEQUENCE [LARGE SCALE GENOMIC DNA]</scope>
    <source>
        <strain evidence="4">TX430BB</strain>
    </source>
</reference>
<dbReference type="SUPFAM" id="SSF54637">
    <property type="entry name" value="Thioesterase/thiol ester dehydrase-isomerase"/>
    <property type="match status" value="2"/>
</dbReference>
<keyword evidence="4" id="KW-1185">Reference proteome</keyword>
<evidence type="ECO:0000313" key="3">
    <source>
        <dbReference type="EMBL" id="KDN61414.1"/>
    </source>
</evidence>
<gene>
    <name evidence="3" type="ORF">CSUB01_00735</name>
</gene>
<dbReference type="InterPro" id="IPR042171">
    <property type="entry name" value="Acyl-CoA_hotdog"/>
</dbReference>
<dbReference type="CDD" id="cd03444">
    <property type="entry name" value="Thioesterase_II_repeat1"/>
    <property type="match status" value="1"/>
</dbReference>
<dbReference type="PANTHER" id="PTHR11066:SF64">
    <property type="entry name" value="ACYL-COA THIOESTERASE (AFU_ORTHOLOGUE AFUA_1G12060)"/>
    <property type="match status" value="1"/>
</dbReference>
<name>A0A066X149_COLSU</name>
<dbReference type="CDD" id="cd03445">
    <property type="entry name" value="Thioesterase_II_repeat2"/>
    <property type="match status" value="1"/>
</dbReference>
<dbReference type="Gene3D" id="2.40.160.210">
    <property type="entry name" value="Acyl-CoA thioesterase, double hotdog domain"/>
    <property type="match status" value="1"/>
</dbReference>
<sequence>MPKLLFHDVLALAPLPTPPNHTASTGSAVKRYMSLYPAWVPGSELVGGQGRGSKADPRAAYGGHVYSQAALAASRAIKEEEPTASGTWTGEFGLHTIQGVFSAATRSDRPLVYEVSALSTSRTFCSKLVIARQPQATSSRKEYDDNFLLEDAESELGDVCFTCICTLKRPEEGRIDSQDEPPQIRFADILGTKSPRDWPHAPAVDVEEIKAMLPDVGETTFPVVDMHKVDMTAYNEGKPATERKELILYRLKSPLPADDPNSHVAVHAFESDRNGLLMIGNHNGLGWNLGTAASLTYKFVVHVNADQAVMKDPSGPEDGWWIQEASFPRAGQGRGVLVCKMWSPEGIHVATGYQDGIVRERRGERPKLIEKL</sequence>
<comment type="similarity">
    <text evidence="1">Belongs to the C/M/P thioester hydrolase family.</text>
</comment>
<protein>
    <submittedName>
        <fullName evidence="3">Putative acyl-CoA thioesterase II</fullName>
    </submittedName>
</protein>